<evidence type="ECO:0000256" key="3">
    <source>
        <dbReference type="ARBA" id="ARBA00022723"/>
    </source>
</evidence>
<feature type="domain" description="EF-hand" evidence="7">
    <location>
        <begin position="102"/>
        <end position="137"/>
    </location>
</feature>
<evidence type="ECO:0000256" key="5">
    <source>
        <dbReference type="ARBA" id="ARBA00022837"/>
    </source>
</evidence>
<dbReference type="InterPro" id="IPR011992">
    <property type="entry name" value="EF-hand-dom_pair"/>
</dbReference>
<dbReference type="CDD" id="cd00051">
    <property type="entry name" value="EFh"/>
    <property type="match status" value="2"/>
</dbReference>
<feature type="domain" description="EF-hand" evidence="7">
    <location>
        <begin position="150"/>
        <end position="185"/>
    </location>
</feature>
<proteinExistence type="inferred from homology"/>
<dbReference type="PANTHER" id="PTHR23055:SF178">
    <property type="entry name" value="NEUROCALCIN HOMOLOG"/>
    <property type="match status" value="1"/>
</dbReference>
<dbReference type="SUPFAM" id="SSF47473">
    <property type="entry name" value="EF-hand"/>
    <property type="match status" value="1"/>
</dbReference>
<gene>
    <name evidence="8" type="ORF">BSP0115_LOCUS4490</name>
</gene>
<organism evidence="8">
    <name type="scientific">Bicosoecida sp. CB-2014</name>
    <dbReference type="NCBI Taxonomy" id="1486930"/>
    <lineage>
        <taxon>Eukaryota</taxon>
        <taxon>Sar</taxon>
        <taxon>Stramenopiles</taxon>
        <taxon>Bigyra</taxon>
        <taxon>Opalozoa</taxon>
        <taxon>Bicosoecida</taxon>
    </lineage>
</organism>
<dbReference type="Gene3D" id="1.10.238.10">
    <property type="entry name" value="EF-hand"/>
    <property type="match status" value="1"/>
</dbReference>
<dbReference type="EMBL" id="HBFS01006631">
    <property type="protein sequence ID" value="CAD8911285.1"/>
    <property type="molecule type" value="Transcribed_RNA"/>
</dbReference>
<reference evidence="8" key="1">
    <citation type="submission" date="2021-01" db="EMBL/GenBank/DDBJ databases">
        <authorList>
            <person name="Corre E."/>
            <person name="Pelletier E."/>
            <person name="Niang G."/>
            <person name="Scheremetjew M."/>
            <person name="Finn R."/>
            <person name="Kale V."/>
            <person name="Holt S."/>
            <person name="Cochrane G."/>
            <person name="Meng A."/>
            <person name="Brown T."/>
            <person name="Cohen L."/>
        </authorList>
    </citation>
    <scope>NUCLEOTIDE SEQUENCE</scope>
    <source>
        <strain evidence="8">Ms1</strain>
    </source>
</reference>
<evidence type="ECO:0000256" key="1">
    <source>
        <dbReference type="ARBA" id="ARBA00006049"/>
    </source>
</evidence>
<dbReference type="AlphaFoldDB" id="A0A7S1C8Q8"/>
<evidence type="ECO:0000256" key="4">
    <source>
        <dbReference type="ARBA" id="ARBA00022737"/>
    </source>
</evidence>
<comment type="similarity">
    <text evidence="1">Belongs to the recoverin family.</text>
</comment>
<dbReference type="Pfam" id="PF13499">
    <property type="entry name" value="EF-hand_7"/>
    <property type="match status" value="2"/>
</dbReference>
<name>A0A7S1C8Q8_9STRA</name>
<keyword evidence="2" id="KW-0519">Myristate</keyword>
<evidence type="ECO:0000256" key="2">
    <source>
        <dbReference type="ARBA" id="ARBA00022707"/>
    </source>
</evidence>
<dbReference type="InterPro" id="IPR028846">
    <property type="entry name" value="Recoverin"/>
</dbReference>
<dbReference type="PROSITE" id="PS00018">
    <property type="entry name" value="EF_HAND_1"/>
    <property type="match status" value="2"/>
</dbReference>
<keyword evidence="6" id="KW-0449">Lipoprotein</keyword>
<dbReference type="PRINTS" id="PR00450">
    <property type="entry name" value="RECOVERIN"/>
</dbReference>
<evidence type="ECO:0000256" key="6">
    <source>
        <dbReference type="ARBA" id="ARBA00023288"/>
    </source>
</evidence>
<keyword evidence="3" id="KW-0479">Metal-binding</keyword>
<feature type="domain" description="EF-hand" evidence="7">
    <location>
        <begin position="66"/>
        <end position="101"/>
    </location>
</feature>
<protein>
    <recommendedName>
        <fullName evidence="7">EF-hand domain-containing protein</fullName>
    </recommendedName>
</protein>
<dbReference type="PROSITE" id="PS50222">
    <property type="entry name" value="EF_HAND_2"/>
    <property type="match status" value="3"/>
</dbReference>
<dbReference type="PANTHER" id="PTHR23055">
    <property type="entry name" value="CALCIUM BINDING PROTEINS"/>
    <property type="match status" value="1"/>
</dbReference>
<sequence length="203" mass="22418">MGASHSAGTNKLAITAMSHVVHFTRDELLALQKEFLRLAKTNTDNENTINRKQFHDALHIVKVEESDKELLDRLFTMFDDTGDGQINFKEFVCGISTILRGTLEEKLTFSFHMFDVDNSGKVSPEEMKSVLHSMNNTVSYFGDEKADESKIDTLVKEVFAEFDANHDGELSFAEYMHAVAAHPTLVSFVTHGTEGGAGGAGGK</sequence>
<dbReference type="GO" id="GO:0005509">
    <property type="term" value="F:calcium ion binding"/>
    <property type="evidence" value="ECO:0007669"/>
    <property type="project" value="InterPro"/>
</dbReference>
<evidence type="ECO:0000259" key="7">
    <source>
        <dbReference type="PROSITE" id="PS50222"/>
    </source>
</evidence>
<accession>A0A7S1C8Q8</accession>
<keyword evidence="4" id="KW-0677">Repeat</keyword>
<keyword evidence="5" id="KW-0106">Calcium</keyword>
<dbReference type="InterPro" id="IPR002048">
    <property type="entry name" value="EF_hand_dom"/>
</dbReference>
<evidence type="ECO:0000313" key="8">
    <source>
        <dbReference type="EMBL" id="CAD8911285.1"/>
    </source>
</evidence>
<dbReference type="InterPro" id="IPR018247">
    <property type="entry name" value="EF_Hand_1_Ca_BS"/>
</dbReference>
<dbReference type="SMART" id="SM00054">
    <property type="entry name" value="EFh"/>
    <property type="match status" value="3"/>
</dbReference>